<proteinExistence type="predicted"/>
<dbReference type="Proteomes" id="UP000309186">
    <property type="component" value="Unassembled WGS sequence"/>
</dbReference>
<dbReference type="InterPro" id="IPR021372">
    <property type="entry name" value="DUF2989"/>
</dbReference>
<reference evidence="1 2" key="1">
    <citation type="submission" date="2018-01" db="EMBL/GenBank/DDBJ databases">
        <title>Co-occurrence of chitin degradation, pigmentation and bioactivity in marine Pseudoalteromonas.</title>
        <authorList>
            <person name="Paulsen S."/>
            <person name="Gram L."/>
            <person name="Machado H."/>
        </authorList>
    </citation>
    <scope>NUCLEOTIDE SEQUENCE [LARGE SCALE GENOMIC DNA]</scope>
    <source>
        <strain evidence="1 2">S3663</strain>
    </source>
</reference>
<gene>
    <name evidence="1" type="ORF">C1E24_07200</name>
</gene>
<dbReference type="AlphaFoldDB" id="A0A5R9Q4F1"/>
<organism evidence="1 2">
    <name type="scientific">Pseudoalteromonas phenolica</name>
    <dbReference type="NCBI Taxonomy" id="161398"/>
    <lineage>
        <taxon>Bacteria</taxon>
        <taxon>Pseudomonadati</taxon>
        <taxon>Pseudomonadota</taxon>
        <taxon>Gammaproteobacteria</taxon>
        <taxon>Alteromonadales</taxon>
        <taxon>Pseudoalteromonadaceae</taxon>
        <taxon>Pseudoalteromonas</taxon>
    </lineage>
</organism>
<name>A0A5R9Q4F1_9GAMM</name>
<dbReference type="RefSeq" id="WP_138480117.1">
    <property type="nucleotide sequence ID" value="NZ_PPSW01000010.1"/>
</dbReference>
<dbReference type="PROSITE" id="PS51257">
    <property type="entry name" value="PROKAR_LIPOPROTEIN"/>
    <property type="match status" value="1"/>
</dbReference>
<dbReference type="OrthoDB" id="5900133at2"/>
<sequence length="266" mass="30825">MALRTLLALSIFTLVGCEQSLTLNKVCEETPGFCEDLNKDSHCKDLRSDLIFARYHEYKSPTDDNKYDLLKKLESYDSCVSLAAKIEHIKLKEKTTSRVEGHLTSLKEMNRIFQDTKQTDHPGLLYYHWSRNNSRFAMNKLLNMQDQDNVKNDAEIQLFLATYYAKFDDEKTVDLLYRVLELNEAGQQPKLEVYSSLVSIFFKQKKYKHAYTFAKIAQMSGFEDIDILPVTHEITSRGRSLDPLDELAMQTYEEIQAGAFVSPRDF</sequence>
<dbReference type="Pfam" id="PF11207">
    <property type="entry name" value="DUF2989"/>
    <property type="match status" value="1"/>
</dbReference>
<accession>A0A5R9Q4F1</accession>
<protein>
    <submittedName>
        <fullName evidence="1">DUF2989 domain-containing protein</fullName>
    </submittedName>
</protein>
<evidence type="ECO:0000313" key="2">
    <source>
        <dbReference type="Proteomes" id="UP000309186"/>
    </source>
</evidence>
<comment type="caution">
    <text evidence="1">The sequence shown here is derived from an EMBL/GenBank/DDBJ whole genome shotgun (WGS) entry which is preliminary data.</text>
</comment>
<dbReference type="EMBL" id="PPSW01000010">
    <property type="protein sequence ID" value="TLX47704.1"/>
    <property type="molecule type" value="Genomic_DNA"/>
</dbReference>
<evidence type="ECO:0000313" key="1">
    <source>
        <dbReference type="EMBL" id="TLX47704.1"/>
    </source>
</evidence>